<name>A0A1S3JEU2_LINAN</name>
<feature type="transmembrane region" description="Helical" evidence="14">
    <location>
        <begin position="286"/>
        <end position="307"/>
    </location>
</feature>
<dbReference type="GeneID" id="106172617"/>
<evidence type="ECO:0000256" key="10">
    <source>
        <dbReference type="ARBA" id="ARBA00022989"/>
    </source>
</evidence>
<feature type="transmembrane region" description="Helical" evidence="14">
    <location>
        <begin position="402"/>
        <end position="428"/>
    </location>
</feature>
<feature type="transmembrane region" description="Helical" evidence="14">
    <location>
        <begin position="68"/>
        <end position="86"/>
    </location>
</feature>
<evidence type="ECO:0000313" key="15">
    <source>
        <dbReference type="Proteomes" id="UP000085678"/>
    </source>
</evidence>
<comment type="similarity">
    <text evidence="3 14">Belongs to the ALG10 glucosyltransferase family.</text>
</comment>
<keyword evidence="15" id="KW-1185">Reference proteome</keyword>
<evidence type="ECO:0000256" key="7">
    <source>
        <dbReference type="ARBA" id="ARBA00022679"/>
    </source>
</evidence>
<evidence type="ECO:0000256" key="2">
    <source>
        <dbReference type="ARBA" id="ARBA00004922"/>
    </source>
</evidence>
<evidence type="ECO:0000256" key="11">
    <source>
        <dbReference type="ARBA" id="ARBA00023136"/>
    </source>
</evidence>
<evidence type="ECO:0000256" key="1">
    <source>
        <dbReference type="ARBA" id="ARBA00004477"/>
    </source>
</evidence>
<dbReference type="PANTHER" id="PTHR12989">
    <property type="entry name" value="ALPHA-1,2-GLUCOSYLTRANSFERASE ALG10"/>
    <property type="match status" value="1"/>
</dbReference>
<comment type="catalytic activity">
    <reaction evidence="13">
        <text>an alpha-D-Glc-(1-&gt;3)-alpha-D-Glc-(1-&gt;3)-alpha-D-Man-(1-&gt;2)-alpha-D-Man-(1-&gt;2)-alpha-D-Man-(1-&gt;3)-[alpha-D-Man-(1-&gt;2)-alpha-D-Man-(1-&gt;3)-[alpha-D-Man-(1-&gt;2)-alpha-D-Man-(1-&gt;6)]-alpha-D-Man-(1-&gt;6)]-beta-D-Man-(1-&gt;4)-beta-D-GlcNAc-(1-&gt;4)-alpha-D-GlcNAc-diphospho-di-trans,poly-cis-dolichol + a di-trans,poly-cis-dolichyl beta-D-glucosyl phosphate = a alpha-D-Glc-(1-&gt;2)-alpha-D-Glc-(1-&gt;3)-alpha-D-Glc-(1-&gt;3)-alpha-D-Man-(1-&gt;2)-alpha-D-Man-(1-&gt;2)-alpha-D-Man-(1-&gt;3)-[alpha-D-Man-(1-&gt;2)-alpha-D-Man-(1-&gt;3)-[alpha-D-Man-(1-&gt;2)-alpha-D-Man-(1-&gt;6)]-alpha-D-Man-(1-&gt;6)]-beta-D-Man-(1-&gt;4)-beta-D-GlcNAc-(1-&gt;4)-alpha-D-GlcNAc-diphospho-di-trans,poly-cis-dolichol + a di-trans,poly-cis-dolichyl phosphate + H(+)</text>
        <dbReference type="Rhea" id="RHEA:29543"/>
        <dbReference type="Rhea" id="RHEA-COMP:19498"/>
        <dbReference type="Rhea" id="RHEA-COMP:19502"/>
        <dbReference type="Rhea" id="RHEA-COMP:19512"/>
        <dbReference type="Rhea" id="RHEA-COMP:19522"/>
        <dbReference type="ChEBI" id="CHEBI:15378"/>
        <dbReference type="ChEBI" id="CHEBI:57525"/>
        <dbReference type="ChEBI" id="CHEBI:57683"/>
        <dbReference type="ChEBI" id="CHEBI:132522"/>
        <dbReference type="ChEBI" id="CHEBI:132523"/>
        <dbReference type="EC" id="2.4.1.256"/>
    </reaction>
    <physiologicalReaction direction="left-to-right" evidence="13">
        <dbReference type="Rhea" id="RHEA:29544"/>
    </physiologicalReaction>
</comment>
<dbReference type="Pfam" id="PF04922">
    <property type="entry name" value="DIE2_ALG10"/>
    <property type="match status" value="1"/>
</dbReference>
<evidence type="ECO:0000256" key="4">
    <source>
        <dbReference type="ARBA" id="ARBA00011967"/>
    </source>
</evidence>
<dbReference type="EC" id="2.4.1.256" evidence="4 14"/>
<comment type="subcellular location">
    <subcellularLocation>
        <location evidence="1">Endoplasmic reticulum membrane</location>
        <topology evidence="1">Multi-pass membrane protein</topology>
    </subcellularLocation>
</comment>
<dbReference type="GO" id="GO:0005789">
    <property type="term" value="C:endoplasmic reticulum membrane"/>
    <property type="evidence" value="ECO:0007669"/>
    <property type="project" value="UniProtKB-SubCell"/>
</dbReference>
<accession>A0A1S3JEU2</accession>
<proteinExistence type="inferred from homology"/>
<evidence type="ECO:0000256" key="8">
    <source>
        <dbReference type="ARBA" id="ARBA00022692"/>
    </source>
</evidence>
<evidence type="ECO:0000256" key="6">
    <source>
        <dbReference type="ARBA" id="ARBA00022676"/>
    </source>
</evidence>
<reference evidence="16" key="1">
    <citation type="submission" date="2025-08" db="UniProtKB">
        <authorList>
            <consortium name="RefSeq"/>
        </authorList>
    </citation>
    <scope>IDENTIFICATION</scope>
    <source>
        <tissue evidence="16">Gonads</tissue>
    </source>
</reference>
<dbReference type="GO" id="GO:0006488">
    <property type="term" value="P:dolichol-linked oligosaccharide biosynthetic process"/>
    <property type="evidence" value="ECO:0007669"/>
    <property type="project" value="UniProtKB-UniRule"/>
</dbReference>
<dbReference type="KEGG" id="lak:106172617"/>
<feature type="transmembrane region" description="Helical" evidence="14">
    <location>
        <begin position="129"/>
        <end position="152"/>
    </location>
</feature>
<dbReference type="STRING" id="7574.A0A1S3JEU2"/>
<feature type="transmembrane region" description="Helical" evidence="14">
    <location>
        <begin position="259"/>
        <end position="279"/>
    </location>
</feature>
<protein>
    <recommendedName>
        <fullName evidence="5 14">Dol-P-Glc:Glc(2)Man(9)GlcNAc(2)-PP-Dol alpha-1,2-glucosyltransferase</fullName>
        <ecNumber evidence="4 14">2.4.1.256</ecNumber>
    </recommendedName>
</protein>
<feature type="transmembrane region" description="Helical" evidence="14">
    <location>
        <begin position="12"/>
        <end position="30"/>
    </location>
</feature>
<keyword evidence="11 14" id="KW-0472">Membrane</keyword>
<dbReference type="PIRSF" id="PIRSF028810">
    <property type="entry name" value="Alpha1_2_glucosyltferase_Alg10"/>
    <property type="match status" value="1"/>
</dbReference>
<feature type="transmembrane region" description="Helical" evidence="14">
    <location>
        <begin position="98"/>
        <end position="117"/>
    </location>
</feature>
<dbReference type="PANTHER" id="PTHR12989:SF10">
    <property type="entry name" value="DOL-P-GLC:GLC(2)MAN(9)GLCNAC(2)-PP-DOL ALPHA-1,2-GLUCOSYLTRANSFERASE-RELATED"/>
    <property type="match status" value="1"/>
</dbReference>
<dbReference type="OrthoDB" id="4769at2759"/>
<feature type="transmembrane region" description="Helical" evidence="14">
    <location>
        <begin position="366"/>
        <end position="387"/>
    </location>
</feature>
<evidence type="ECO:0000313" key="16">
    <source>
        <dbReference type="RefSeq" id="XP_013408858.1"/>
    </source>
</evidence>
<dbReference type="RefSeq" id="XP_013408858.1">
    <property type="nucleotide sequence ID" value="XM_013553404.1"/>
</dbReference>
<keyword evidence="8 14" id="KW-0812">Transmembrane</keyword>
<evidence type="ECO:0000256" key="13">
    <source>
        <dbReference type="ARBA" id="ARBA00048064"/>
    </source>
</evidence>
<keyword evidence="9" id="KW-0256">Endoplasmic reticulum</keyword>
<evidence type="ECO:0000256" key="5">
    <source>
        <dbReference type="ARBA" id="ARBA00018512"/>
    </source>
</evidence>
<dbReference type="OMA" id="VWDSKIT"/>
<feature type="transmembrane region" description="Helical" evidence="14">
    <location>
        <begin position="221"/>
        <end position="239"/>
    </location>
</feature>
<feature type="transmembrane region" description="Helical" evidence="14">
    <location>
        <begin position="327"/>
        <end position="345"/>
    </location>
</feature>
<feature type="transmembrane region" description="Helical" evidence="14">
    <location>
        <begin position="440"/>
        <end position="459"/>
    </location>
</feature>
<organism evidence="15 16">
    <name type="scientific">Lingula anatina</name>
    <name type="common">Brachiopod</name>
    <name type="synonym">Lingula unguis</name>
    <dbReference type="NCBI Taxonomy" id="7574"/>
    <lineage>
        <taxon>Eukaryota</taxon>
        <taxon>Metazoa</taxon>
        <taxon>Spiralia</taxon>
        <taxon>Lophotrochozoa</taxon>
        <taxon>Brachiopoda</taxon>
        <taxon>Linguliformea</taxon>
        <taxon>Lingulata</taxon>
        <taxon>Lingulida</taxon>
        <taxon>Linguloidea</taxon>
        <taxon>Lingulidae</taxon>
        <taxon>Lingula</taxon>
    </lineage>
</organism>
<dbReference type="GO" id="GO:0106073">
    <property type="term" value="F:dolichyl pyrophosphate Glc2Man9GlcNAc2 alpha-1,2-glucosyltransferase activity"/>
    <property type="evidence" value="ECO:0007669"/>
    <property type="project" value="UniProtKB-UniRule"/>
</dbReference>
<evidence type="ECO:0000256" key="14">
    <source>
        <dbReference type="PIRNR" id="PIRNR028810"/>
    </source>
</evidence>
<keyword evidence="6 14" id="KW-0328">Glycosyltransferase</keyword>
<dbReference type="AlphaFoldDB" id="A0A1S3JEU2"/>
<evidence type="ECO:0000256" key="12">
    <source>
        <dbReference type="ARBA" id="ARBA00044727"/>
    </source>
</evidence>
<dbReference type="Proteomes" id="UP000085678">
    <property type="component" value="Unplaced"/>
</dbReference>
<dbReference type="FunCoup" id="A0A1S3JEU2">
    <property type="interactions" value="2233"/>
</dbReference>
<dbReference type="InterPro" id="IPR016900">
    <property type="entry name" value="Alg10"/>
</dbReference>
<keyword evidence="10 14" id="KW-1133">Transmembrane helix</keyword>
<comment type="function">
    <text evidence="12">Dol-P-Glc:Glc(2)Man(9)GlcNAc(2)-PP-Dol alpha-1,2-glucosyltransferase that operates in the biosynthetic pathway of dolichol-linked oligosaccharides, the glycan precursors employed in protein asparagine (N)-glycosylation. The assembly of dolichol-linked oligosaccharides begins on the cytosolic side of the endoplasmic reticulum membrane and finishes in its lumen. The sequential addition of sugars to dolichol pyrophosphate produces dolichol-linked oligosaccharides containing fourteen sugars, including two GlcNAcs, nine mannoses and three glucoses. Once assembled, the oligosaccharide is transferred from the lipid to nascent proteins by oligosaccharyltransferases. In the lumen of the endoplasmic reticulum, adds the third and last glucose residue from dolichyl phosphate glucose (Dol-P-Glc) onto the lipid-linked oligosaccharide intermediate Glc(2)Man(9)GlcNAc(2)-PP-Dol to produce Glc(3)Man(9)GlcNAc(2)-PP-Dol.</text>
</comment>
<dbReference type="InParanoid" id="A0A1S3JEU2"/>
<evidence type="ECO:0000256" key="9">
    <source>
        <dbReference type="ARBA" id="ARBA00022824"/>
    </source>
</evidence>
<gene>
    <name evidence="16" type="primary">LOC106172617</name>
</gene>
<sequence>MAAPGGRHTLAALEVCGVLLCLAATLLFKFDEKQPIPYMDEQFHIGQVIKYCEGNFYEWDPKITTFPGLYLISLGVLKPVGWLMGWDEDTTCSVLNLRAINIMFSIGNFYLFLALIRKIHGKDKNYQDTVAVVTAVVLSLFPVMYFFTFLYYTDPGSTFFTLLMYLLSLHDNHKVAAMMGLVAILFRQTNVIWVAFVAGVKFGDLVVRYVGPEKRDIPKEAIGSMDFLIYSVYLLFVGLKDRTKEFQQLLSSFLSSTWSYILLFVGFAAFIVFNGGIVVGDRSAHVAVLNFPQLFYFSCVTFIFAFPHMLTLFKAFHFVDFLFRRPVLFFMCYLISCVLAMYFTYEHPYLLADNRHYTFYIWRRIYLLHPYMRYILIPAYIYCYWAIHENLQNRHVWWKLTYAVALFLSTVPQQLMEFRYFIIPYLLFRLHSPLSNLSKLMMELVIAIAVNAVTIHLFLNRPFTWPNSNDVQRFMW</sequence>
<evidence type="ECO:0000256" key="3">
    <source>
        <dbReference type="ARBA" id="ARBA00010600"/>
    </source>
</evidence>
<comment type="pathway">
    <text evidence="2">Protein modification; protein glycosylation.</text>
</comment>
<keyword evidence="7" id="KW-0808">Transferase</keyword>